<dbReference type="InterPro" id="IPR001753">
    <property type="entry name" value="Enoyl-CoA_hydra/iso"/>
</dbReference>
<reference evidence="2" key="1">
    <citation type="submission" date="2023-06" db="EMBL/GenBank/DDBJ databases">
        <authorList>
            <person name="Jiang Y."/>
            <person name="Liu Q."/>
        </authorList>
    </citation>
    <scope>NUCLEOTIDE SEQUENCE</scope>
    <source>
        <strain evidence="2">CGMCC 1.12090</strain>
    </source>
</reference>
<dbReference type="RefSeq" id="WP_301805411.1">
    <property type="nucleotide sequence ID" value="NZ_JAUJZH010000003.1"/>
</dbReference>
<gene>
    <name evidence="2" type="ORF">Q2T77_06055</name>
</gene>
<comment type="caution">
    <text evidence="2">The sequence shown here is derived from an EMBL/GenBank/DDBJ whole genome shotgun (WGS) entry which is preliminary data.</text>
</comment>
<dbReference type="EMBL" id="JAUKVY010000003">
    <property type="protein sequence ID" value="MDO1531843.1"/>
    <property type="molecule type" value="Genomic_DNA"/>
</dbReference>
<evidence type="ECO:0000313" key="2">
    <source>
        <dbReference type="EMBL" id="MDO1531843.1"/>
    </source>
</evidence>
<protein>
    <submittedName>
        <fullName evidence="2">Enoyl-CoA hydratase-related protein</fullName>
    </submittedName>
</protein>
<dbReference type="Proteomes" id="UP001169027">
    <property type="component" value="Unassembled WGS sequence"/>
</dbReference>
<dbReference type="PANTHER" id="PTHR43459">
    <property type="entry name" value="ENOYL-COA HYDRATASE"/>
    <property type="match status" value="1"/>
</dbReference>
<keyword evidence="3" id="KW-1185">Reference proteome</keyword>
<evidence type="ECO:0000313" key="3">
    <source>
        <dbReference type="Proteomes" id="UP001169027"/>
    </source>
</evidence>
<dbReference type="Pfam" id="PF00378">
    <property type="entry name" value="ECH_1"/>
    <property type="match status" value="1"/>
</dbReference>
<accession>A0ABT8RZY6</accession>
<organism evidence="2 3">
    <name type="scientific">Variovorax ginsengisoli</name>
    <dbReference type="NCBI Taxonomy" id="363844"/>
    <lineage>
        <taxon>Bacteria</taxon>
        <taxon>Pseudomonadati</taxon>
        <taxon>Pseudomonadota</taxon>
        <taxon>Betaproteobacteria</taxon>
        <taxon>Burkholderiales</taxon>
        <taxon>Comamonadaceae</taxon>
        <taxon>Variovorax</taxon>
    </lineage>
</organism>
<proteinExistence type="inferred from homology"/>
<dbReference type="PROSITE" id="PS00166">
    <property type="entry name" value="ENOYL_COA_HYDRATASE"/>
    <property type="match status" value="1"/>
</dbReference>
<dbReference type="InterPro" id="IPR018376">
    <property type="entry name" value="Enoyl-CoA_hyd/isom_CS"/>
</dbReference>
<evidence type="ECO:0000256" key="1">
    <source>
        <dbReference type="RuleBase" id="RU003707"/>
    </source>
</evidence>
<name>A0ABT8RZY6_9BURK</name>
<comment type="similarity">
    <text evidence="1">Belongs to the enoyl-CoA hydratase/isomerase family.</text>
</comment>
<dbReference type="Gene3D" id="3.90.226.10">
    <property type="entry name" value="2-enoyl-CoA Hydratase, Chain A, domain 1"/>
    <property type="match status" value="1"/>
</dbReference>
<dbReference type="PANTHER" id="PTHR43459:SF1">
    <property type="entry name" value="EG:BACN32G11.4 PROTEIN"/>
    <property type="match status" value="1"/>
</dbReference>
<sequence length="264" mass="27559">MTALVRSALHDGVTTLTLDRAEALNALSPPLMVELAQALRAAVADERTRAIVLTGAGRAFSAGGDIGWFGDVLAGGGLHAQAEIGRYMEDVGNPLTQAIAECPVPVVAAVNGPCVGGAVGIALAADVVLAARSAYFLVPQVPQLGAVPDLGATWLLSRLLGRSRALGIALLGERIDAAQAEQWGLVWRCIADAELQAEAQALARRLGRASAAALRDTRRLIDAAPAHSLEQQLACERTAQRRHVAGPFFNDACARFLARAGSRH</sequence>
<dbReference type="SUPFAM" id="SSF52096">
    <property type="entry name" value="ClpP/crotonase"/>
    <property type="match status" value="1"/>
</dbReference>
<dbReference type="CDD" id="cd06558">
    <property type="entry name" value="crotonase-like"/>
    <property type="match status" value="1"/>
</dbReference>
<dbReference type="InterPro" id="IPR029045">
    <property type="entry name" value="ClpP/crotonase-like_dom_sf"/>
</dbReference>